<proteinExistence type="predicted"/>
<dbReference type="GO" id="GO:0005524">
    <property type="term" value="F:ATP binding"/>
    <property type="evidence" value="ECO:0007669"/>
    <property type="project" value="UniProtKB-KW"/>
</dbReference>
<evidence type="ECO:0000313" key="2">
    <source>
        <dbReference type="EMBL" id="ADQ06116.1"/>
    </source>
</evidence>
<dbReference type="KEGG" id="chd:Calhy_0368"/>
<keyword evidence="3" id="KW-1185">Reference proteome</keyword>
<dbReference type="HOGENOM" id="CLU_062999_3_2_9"/>
<sequence>MTNMRNFMNGDDFFRFVRDENKPPVRCEYCGRLLYYVYPVVGGRQSSAGFYETCDCEGVKQREVEEERKYIEELQQKAKLARVEKLLSQSNLGRRFRERTFENFRFELNPEAYRVALDYAQNFEVYAHKGQGLIFTGSFGVGKTHLAAAIANYLIIHKSVPVVFGSVSFLLGELKRAYELEAISADRIEKQLCTVDLLVIDDLGKEKPTEWLVEKLYFIINNRYEDYRPVVITTNLTLDEIEQRLNVAGSLAGSAIVSRLVEMCRIVPMHGQDFRLSLRKNAC</sequence>
<feature type="domain" description="AAA+ ATPase" evidence="1">
    <location>
        <begin position="129"/>
        <end position="262"/>
    </location>
</feature>
<keyword evidence="2" id="KW-0547">Nucleotide-binding</keyword>
<dbReference type="OrthoDB" id="9776217at2"/>
<dbReference type="Pfam" id="PF01695">
    <property type="entry name" value="IstB_IS21"/>
    <property type="match status" value="1"/>
</dbReference>
<gene>
    <name evidence="2" type="ordered locus">Calhy_0368</name>
</gene>
<dbReference type="InterPro" id="IPR002611">
    <property type="entry name" value="IstB_ATP-bd"/>
</dbReference>
<accession>E4QBL4</accession>
<dbReference type="EMBL" id="CP002219">
    <property type="protein sequence ID" value="ADQ06116.1"/>
    <property type="molecule type" value="Genomic_DNA"/>
</dbReference>
<name>E4QBL4_CALH1</name>
<evidence type="ECO:0000313" key="3">
    <source>
        <dbReference type="Proteomes" id="UP000006890"/>
    </source>
</evidence>
<dbReference type="NCBIfam" id="NF005992">
    <property type="entry name" value="PRK08116.1"/>
    <property type="match status" value="1"/>
</dbReference>
<dbReference type="Gene3D" id="3.40.50.300">
    <property type="entry name" value="P-loop containing nucleotide triphosphate hydrolases"/>
    <property type="match status" value="1"/>
</dbReference>
<dbReference type="SUPFAM" id="SSF52540">
    <property type="entry name" value="P-loop containing nucleoside triphosphate hydrolases"/>
    <property type="match status" value="1"/>
</dbReference>
<dbReference type="InterPro" id="IPR027417">
    <property type="entry name" value="P-loop_NTPase"/>
</dbReference>
<dbReference type="InterPro" id="IPR003593">
    <property type="entry name" value="AAA+_ATPase"/>
</dbReference>
<dbReference type="RefSeq" id="WP_013402325.1">
    <property type="nucleotide sequence ID" value="NC_014652.1"/>
</dbReference>
<dbReference type="PANTHER" id="PTHR30050">
    <property type="entry name" value="CHROMOSOMAL REPLICATION INITIATOR PROTEIN DNAA"/>
    <property type="match status" value="1"/>
</dbReference>
<keyword evidence="2" id="KW-0067">ATP-binding</keyword>
<reference evidence="2 3" key="2">
    <citation type="journal article" date="2011" name="J. Bacteriol.">
        <title>Complete genome sequences for the anaerobic, extremely thermophilic plant biomass-degrading bacteria Caldicellulosiruptor hydrothermalis, Caldicellulosiruptor kristjanssonii, Caldicellulosiruptor kronotskyensis, Caldicellulosiruptor owensenis, and Caldicellulosiruptor lactoaceticus.</title>
        <authorList>
            <person name="Blumer-Schuette S.E."/>
            <person name="Ozdemir I."/>
            <person name="Mistry D."/>
            <person name="Lucas S."/>
            <person name="Lapidus A."/>
            <person name="Cheng J.F."/>
            <person name="Goodwin L.A."/>
            <person name="Pitluck S."/>
            <person name="Land M.L."/>
            <person name="Hauser L.J."/>
            <person name="Woyke T."/>
            <person name="Mikhailova N."/>
            <person name="Pati A."/>
            <person name="Kyrpides N.C."/>
            <person name="Ivanova N."/>
            <person name="Detter J.C."/>
            <person name="Walston-Davenport K."/>
            <person name="Han S."/>
            <person name="Adams M.W."/>
            <person name="Kelly R.M."/>
        </authorList>
    </citation>
    <scope>NUCLEOTIDE SEQUENCE [LARGE SCALE GENOMIC DNA]</scope>
    <source>
        <strain evidence="3">DSM 18901 / VKM B-2411 / 108</strain>
    </source>
</reference>
<dbReference type="AlphaFoldDB" id="E4QBL4"/>
<reference key="1">
    <citation type="submission" date="2010-09" db="EMBL/GenBank/DDBJ databases">
        <title>Complete sequence of Caldicellulosiruptor hydrothermalis 108.</title>
        <authorList>
            <consortium name="US DOE Joint Genome Institute"/>
            <person name="Lucas S."/>
            <person name="Copeland A."/>
            <person name="Lapidus A."/>
            <person name="Cheng J.-F."/>
            <person name="Bruce D."/>
            <person name="Goodwin L."/>
            <person name="Pitluck S."/>
            <person name="Davenport K."/>
            <person name="Detter J.C."/>
            <person name="Han C."/>
            <person name="Tapia R."/>
            <person name="Land M."/>
            <person name="Hauser L."/>
            <person name="Chang Y.-J."/>
            <person name="Jeffries C."/>
            <person name="Kyrpides N."/>
            <person name="Ivanova N."/>
            <person name="Mikhailova N."/>
            <person name="Blumer-Schuette S.E."/>
            <person name="Kelly R.M."/>
            <person name="Woyke T."/>
        </authorList>
    </citation>
    <scope>NUCLEOTIDE SEQUENCE</scope>
    <source>
        <strain>108</strain>
    </source>
</reference>
<dbReference type="SMART" id="SM00382">
    <property type="entry name" value="AAA"/>
    <property type="match status" value="1"/>
</dbReference>
<dbReference type="GO" id="GO:0006260">
    <property type="term" value="P:DNA replication"/>
    <property type="evidence" value="ECO:0007669"/>
    <property type="project" value="TreeGrafter"/>
</dbReference>
<protein>
    <submittedName>
        <fullName evidence="2">IstB domain protein ATP-binding protein</fullName>
    </submittedName>
</protein>
<dbReference type="PANTHER" id="PTHR30050:SF4">
    <property type="entry name" value="ATP-BINDING PROTEIN RV3427C IN INSERTION SEQUENCE-RELATED"/>
    <property type="match status" value="1"/>
</dbReference>
<dbReference type="CDD" id="cd00009">
    <property type="entry name" value="AAA"/>
    <property type="match status" value="1"/>
</dbReference>
<dbReference type="eggNOG" id="COG1484">
    <property type="taxonomic scope" value="Bacteria"/>
</dbReference>
<organism evidence="2 3">
    <name type="scientific">Caldicellulosiruptor hydrothermalis (strain DSM 18901 / VKM B-2411 / 108)</name>
    <dbReference type="NCBI Taxonomy" id="632292"/>
    <lineage>
        <taxon>Bacteria</taxon>
        <taxon>Bacillati</taxon>
        <taxon>Bacillota</taxon>
        <taxon>Bacillota incertae sedis</taxon>
        <taxon>Caldicellulosiruptorales</taxon>
        <taxon>Caldicellulosiruptoraceae</taxon>
        <taxon>Caldicellulosiruptor</taxon>
    </lineage>
</organism>
<dbReference type="Proteomes" id="UP000006890">
    <property type="component" value="Chromosome"/>
</dbReference>
<evidence type="ECO:0000259" key="1">
    <source>
        <dbReference type="SMART" id="SM00382"/>
    </source>
</evidence>
<dbReference type="STRING" id="632292.Calhy_0368"/>